<evidence type="ECO:0000313" key="2">
    <source>
        <dbReference type="EMBL" id="CAB4562622.1"/>
    </source>
</evidence>
<dbReference type="EMBL" id="CAEZTD010000057">
    <property type="protein sequence ID" value="CAB4562622.1"/>
    <property type="molecule type" value="Genomic_DNA"/>
</dbReference>
<dbReference type="GO" id="GO:0022857">
    <property type="term" value="F:transmembrane transporter activity"/>
    <property type="evidence" value="ECO:0007669"/>
    <property type="project" value="InterPro"/>
</dbReference>
<name>A0A6J6DF03_9ZZZZ</name>
<feature type="transmembrane region" description="Helical" evidence="1">
    <location>
        <begin position="204"/>
        <end position="226"/>
    </location>
</feature>
<evidence type="ECO:0000256" key="1">
    <source>
        <dbReference type="SAM" id="Phobius"/>
    </source>
</evidence>
<keyword evidence="1" id="KW-0812">Transmembrane</keyword>
<feature type="transmembrane region" description="Helical" evidence="1">
    <location>
        <begin position="96"/>
        <end position="118"/>
    </location>
</feature>
<organism evidence="2">
    <name type="scientific">freshwater metagenome</name>
    <dbReference type="NCBI Taxonomy" id="449393"/>
    <lineage>
        <taxon>unclassified sequences</taxon>
        <taxon>metagenomes</taxon>
        <taxon>ecological metagenomes</taxon>
    </lineage>
</organism>
<dbReference type="AlphaFoldDB" id="A0A6J6DF03"/>
<dbReference type="Gene3D" id="1.20.1250.20">
    <property type="entry name" value="MFS general substrate transporter like domains"/>
    <property type="match status" value="2"/>
</dbReference>
<dbReference type="PANTHER" id="PTHR23528:SF1">
    <property type="entry name" value="MAJOR FACILITATOR SUPERFAMILY (MFS) PROFILE DOMAIN-CONTAINING PROTEIN"/>
    <property type="match status" value="1"/>
</dbReference>
<dbReference type="Pfam" id="PF07690">
    <property type="entry name" value="MFS_1"/>
    <property type="match status" value="1"/>
</dbReference>
<dbReference type="InterPro" id="IPR036259">
    <property type="entry name" value="MFS_trans_sf"/>
</dbReference>
<feature type="transmembrane region" description="Helical" evidence="1">
    <location>
        <begin position="246"/>
        <end position="267"/>
    </location>
</feature>
<dbReference type="InterPro" id="IPR011701">
    <property type="entry name" value="MFS"/>
</dbReference>
<sequence>MRVFVVTLAVLGGWLAILPGSVETLYRHLDELGTQNVTVTYSLTLGVGWPVFMGALVIGGRLGDRSASSRRTIVISGLAGMALIGGWMFFTTTPVSLIVAWVALQVPVAFVVSSSLALALTHVSQKRRRLVSGLTGTAAVFSIFVGALVLAIFAVPTTVALAGPALVASVLALPLVWLSGKAPAHIANADERPNAPATRIPRRWAALLSSGFLLSCATSITNGYIVVFVSTWMSPSPADPASYVNLVILAATSLSIISGIVVAVLVPSAERARIIYASSAILVAAGIILMALVPEASVVALATAGFGAGFGAANGLELTLVAAMQPSMQRVGLDVGMFTAATTLPYVLIPLVAAGIFSINPTDGIGTLWWIAGNCALAASGVMFFAARPGSQTSRPSRKVVKA</sequence>
<feature type="transmembrane region" description="Helical" evidence="1">
    <location>
        <begin position="274"/>
        <end position="293"/>
    </location>
</feature>
<dbReference type="PANTHER" id="PTHR23528">
    <property type="match status" value="1"/>
</dbReference>
<feature type="transmembrane region" description="Helical" evidence="1">
    <location>
        <begin position="299"/>
        <end position="323"/>
    </location>
</feature>
<feature type="transmembrane region" description="Helical" evidence="1">
    <location>
        <begin position="130"/>
        <end position="153"/>
    </location>
</feature>
<keyword evidence="1" id="KW-1133">Transmembrane helix</keyword>
<feature type="transmembrane region" description="Helical" evidence="1">
    <location>
        <begin position="40"/>
        <end position="60"/>
    </location>
</feature>
<proteinExistence type="predicted"/>
<dbReference type="SUPFAM" id="SSF103473">
    <property type="entry name" value="MFS general substrate transporter"/>
    <property type="match status" value="1"/>
</dbReference>
<keyword evidence="1" id="KW-0472">Membrane</keyword>
<feature type="transmembrane region" description="Helical" evidence="1">
    <location>
        <begin position="72"/>
        <end position="90"/>
    </location>
</feature>
<feature type="transmembrane region" description="Helical" evidence="1">
    <location>
        <begin position="335"/>
        <end position="356"/>
    </location>
</feature>
<gene>
    <name evidence="2" type="ORF">UFOPK1591_00836</name>
</gene>
<feature type="transmembrane region" description="Helical" evidence="1">
    <location>
        <begin position="368"/>
        <end position="387"/>
    </location>
</feature>
<protein>
    <submittedName>
        <fullName evidence="2">Unannotated protein</fullName>
    </submittedName>
</protein>
<reference evidence="2" key="1">
    <citation type="submission" date="2020-05" db="EMBL/GenBank/DDBJ databases">
        <authorList>
            <person name="Chiriac C."/>
            <person name="Salcher M."/>
            <person name="Ghai R."/>
            <person name="Kavagutti S V."/>
        </authorList>
    </citation>
    <scope>NUCLEOTIDE SEQUENCE</scope>
</reference>
<accession>A0A6J6DF03</accession>
<feature type="transmembrane region" description="Helical" evidence="1">
    <location>
        <begin position="159"/>
        <end position="178"/>
    </location>
</feature>